<reference evidence="1" key="1">
    <citation type="submission" date="2021-01" db="EMBL/GenBank/DDBJ databases">
        <title>Whole genome shotgun sequence of Catellatospora methionotrophica NBRC 14553.</title>
        <authorList>
            <person name="Komaki H."/>
            <person name="Tamura T."/>
        </authorList>
    </citation>
    <scope>NUCLEOTIDE SEQUENCE</scope>
    <source>
        <strain evidence="1">NBRC 14553</strain>
    </source>
</reference>
<proteinExistence type="predicted"/>
<comment type="caution">
    <text evidence="1">The sequence shown here is derived from an EMBL/GenBank/DDBJ whole genome shotgun (WGS) entry which is preliminary data.</text>
</comment>
<dbReference type="EMBL" id="BONJ01000034">
    <property type="protein sequence ID" value="GIG17614.1"/>
    <property type="molecule type" value="Genomic_DNA"/>
</dbReference>
<protein>
    <submittedName>
        <fullName evidence="1">Uncharacterized protein</fullName>
    </submittedName>
</protein>
<evidence type="ECO:0000313" key="2">
    <source>
        <dbReference type="Proteomes" id="UP000660339"/>
    </source>
</evidence>
<organism evidence="1 2">
    <name type="scientific">Catellatospora methionotrophica</name>
    <dbReference type="NCBI Taxonomy" id="121620"/>
    <lineage>
        <taxon>Bacteria</taxon>
        <taxon>Bacillati</taxon>
        <taxon>Actinomycetota</taxon>
        <taxon>Actinomycetes</taxon>
        <taxon>Micromonosporales</taxon>
        <taxon>Micromonosporaceae</taxon>
        <taxon>Catellatospora</taxon>
    </lineage>
</organism>
<dbReference type="Proteomes" id="UP000660339">
    <property type="component" value="Unassembled WGS sequence"/>
</dbReference>
<evidence type="ECO:0000313" key="1">
    <source>
        <dbReference type="EMBL" id="GIG17614.1"/>
    </source>
</evidence>
<gene>
    <name evidence="1" type="ORF">Cme02nite_59460</name>
</gene>
<accession>A0A8J3PIC8</accession>
<keyword evidence="2" id="KW-1185">Reference proteome</keyword>
<name>A0A8J3PIC8_9ACTN</name>
<dbReference type="RefSeq" id="WP_166388789.1">
    <property type="nucleotide sequence ID" value="NZ_BAAATT010000035.1"/>
</dbReference>
<dbReference type="AlphaFoldDB" id="A0A8J3PIC8"/>
<sequence length="245" mass="26655">MGSELERTDQREISINVEVGTGAFLPGGKIAFGLKRAWQHRANDYLESVAAAAGSDEDRIVEAVAEGGEFADVFAHGLQALTGPSDVTYRETFAAFVANSLHDPAKIDITAFLLDKFSKLRPPHVRIFWWYVALEGMRVRQESQKGQRGKLAIEAGIVALHLLSRGGLISSSTVGVDALREITALPKGILESLIRDLINEGLMHKNSESLALTELGELAVQLIGEDGLQRIFLILHSAKGTQEIE</sequence>